<keyword evidence="1" id="KW-0444">Lipid biosynthesis</keyword>
<evidence type="ECO:0000256" key="3">
    <source>
        <dbReference type="ARBA" id="ARBA00022840"/>
    </source>
</evidence>
<evidence type="ECO:0000313" key="9">
    <source>
        <dbReference type="Proteomes" id="UP000255317"/>
    </source>
</evidence>
<dbReference type="Pfam" id="PF22700">
    <property type="entry name" value="MVD-like_N"/>
    <property type="match status" value="1"/>
</dbReference>
<dbReference type="OrthoDB" id="5498344at2"/>
<evidence type="ECO:0000256" key="5">
    <source>
        <dbReference type="ARBA" id="ARBA00023239"/>
    </source>
</evidence>
<feature type="domain" description="Mvd1 C-terminal" evidence="6">
    <location>
        <begin position="235"/>
        <end position="362"/>
    </location>
</feature>
<evidence type="ECO:0000313" key="8">
    <source>
        <dbReference type="EMBL" id="RDK89028.1"/>
    </source>
</evidence>
<proteinExistence type="predicted"/>
<sequence>MNKSRFLPKPYTKFLESGTISTQAPSNIALVKYWGKYGEQLPQNASVSFTLSRCRTETILQFEKISTSENFHFEVYLDGKREKGFEPKITKFFDRIEKYVPFLKEYKFIIKTKNTFPHSSGIASSASGMAALSMCLVEMENRLMCGTPSTALEAASTNNLKHNQKLSTSTALSRTGVEAKASFLARLGSGSASRSIEGPLVVWGEHPEIEGSSNLFGIQYPYKVHENFSNYQDTILLVDKGEKQVSSSVGHDLMNGNPYAQARFATANNNLSKFITVFESGDISAFIKIVESEALQLHGMMMSSEPYFILMKPNTLKIINRIWEFRKETNSQVCFTLDAGANVHVLYPSSEKRTVQKFIEDQLAGYCKNGEYIHDFCGIGAQIY</sequence>
<dbReference type="PANTHER" id="PTHR10977">
    <property type="entry name" value="DIPHOSPHOMEVALONATE DECARBOXYLASE"/>
    <property type="match status" value="1"/>
</dbReference>
<dbReference type="AlphaFoldDB" id="A0A370QKY5"/>
<evidence type="ECO:0000259" key="6">
    <source>
        <dbReference type="Pfam" id="PF18376"/>
    </source>
</evidence>
<keyword evidence="4" id="KW-0443">Lipid metabolism</keyword>
<dbReference type="InterPro" id="IPR005935">
    <property type="entry name" value="Mev_decarb"/>
</dbReference>
<dbReference type="PANTHER" id="PTHR10977:SF3">
    <property type="entry name" value="DIPHOSPHOMEVALONATE DECARBOXYLASE"/>
    <property type="match status" value="1"/>
</dbReference>
<gene>
    <name evidence="8" type="ORF">C8D94_101907</name>
</gene>
<evidence type="ECO:0000256" key="2">
    <source>
        <dbReference type="ARBA" id="ARBA00022741"/>
    </source>
</evidence>
<organism evidence="8 9">
    <name type="scientific">Marinirhabdus gelatinilytica</name>
    <dbReference type="NCBI Taxonomy" id="1703343"/>
    <lineage>
        <taxon>Bacteria</taxon>
        <taxon>Pseudomonadati</taxon>
        <taxon>Bacteroidota</taxon>
        <taxon>Flavobacteriia</taxon>
        <taxon>Flavobacteriales</taxon>
        <taxon>Flavobacteriaceae</taxon>
    </lineage>
</organism>
<dbReference type="SUPFAM" id="SSF55060">
    <property type="entry name" value="GHMP Kinase, C-terminal domain"/>
    <property type="match status" value="1"/>
</dbReference>
<keyword evidence="9" id="KW-1185">Reference proteome</keyword>
<dbReference type="EMBL" id="QRAO01000001">
    <property type="protein sequence ID" value="RDK89028.1"/>
    <property type="molecule type" value="Genomic_DNA"/>
</dbReference>
<dbReference type="GO" id="GO:0005524">
    <property type="term" value="F:ATP binding"/>
    <property type="evidence" value="ECO:0007669"/>
    <property type="project" value="UniProtKB-KW"/>
</dbReference>
<dbReference type="Gene3D" id="3.30.230.10">
    <property type="match status" value="1"/>
</dbReference>
<feature type="domain" description="Diphosphomevalonate decarboxylase-like N-terminal" evidence="7">
    <location>
        <begin position="24"/>
        <end position="206"/>
    </location>
</feature>
<evidence type="ECO:0000256" key="1">
    <source>
        <dbReference type="ARBA" id="ARBA00022516"/>
    </source>
</evidence>
<dbReference type="InterPro" id="IPR053859">
    <property type="entry name" value="MVD-like_N"/>
</dbReference>
<evidence type="ECO:0000259" key="7">
    <source>
        <dbReference type="Pfam" id="PF22700"/>
    </source>
</evidence>
<dbReference type="Gene3D" id="3.30.70.890">
    <property type="entry name" value="GHMP kinase, C-terminal domain"/>
    <property type="match status" value="1"/>
</dbReference>
<name>A0A370QKY5_9FLAO</name>
<dbReference type="InterPro" id="IPR041431">
    <property type="entry name" value="Mvd1_C"/>
</dbReference>
<evidence type="ECO:0000256" key="4">
    <source>
        <dbReference type="ARBA" id="ARBA00023098"/>
    </source>
</evidence>
<dbReference type="Proteomes" id="UP000255317">
    <property type="component" value="Unassembled WGS sequence"/>
</dbReference>
<dbReference type="GO" id="GO:0008299">
    <property type="term" value="P:isoprenoid biosynthetic process"/>
    <property type="evidence" value="ECO:0007669"/>
    <property type="project" value="InterPro"/>
</dbReference>
<keyword evidence="2" id="KW-0547">Nucleotide-binding</keyword>
<comment type="caution">
    <text evidence="8">The sequence shown here is derived from an EMBL/GenBank/DDBJ whole genome shotgun (WGS) entry which is preliminary data.</text>
</comment>
<dbReference type="InterPro" id="IPR014721">
    <property type="entry name" value="Ribsml_uS5_D2-typ_fold_subgr"/>
</dbReference>
<protein>
    <submittedName>
        <fullName evidence="8">Diphosphomevalonate decarboxylase</fullName>
    </submittedName>
</protein>
<keyword evidence="5" id="KW-0456">Lyase</keyword>
<dbReference type="PIRSF" id="PIRSF015950">
    <property type="entry name" value="Mev_P_decrbx"/>
    <property type="match status" value="1"/>
</dbReference>
<keyword evidence="3" id="KW-0067">ATP-binding</keyword>
<dbReference type="SUPFAM" id="SSF54211">
    <property type="entry name" value="Ribosomal protein S5 domain 2-like"/>
    <property type="match status" value="1"/>
</dbReference>
<accession>A0A370QKY5</accession>
<dbReference type="RefSeq" id="WP_115122674.1">
    <property type="nucleotide sequence ID" value="NZ_QRAO01000001.1"/>
</dbReference>
<dbReference type="Pfam" id="PF18376">
    <property type="entry name" value="MDD_C"/>
    <property type="match status" value="1"/>
</dbReference>
<reference evidence="8 9" key="1">
    <citation type="submission" date="2018-07" db="EMBL/GenBank/DDBJ databases">
        <title>Genomic Encyclopedia of Type Strains, Phase IV (KMG-IV): sequencing the most valuable type-strain genomes for metagenomic binning, comparative biology and taxonomic classification.</title>
        <authorList>
            <person name="Goeker M."/>
        </authorList>
    </citation>
    <scope>NUCLEOTIDE SEQUENCE [LARGE SCALE GENOMIC DNA]</scope>
    <source>
        <strain evidence="8 9">DSM 101478</strain>
    </source>
</reference>
<dbReference type="GO" id="GO:0016831">
    <property type="term" value="F:carboxy-lyase activity"/>
    <property type="evidence" value="ECO:0007669"/>
    <property type="project" value="InterPro"/>
</dbReference>
<dbReference type="InterPro" id="IPR036554">
    <property type="entry name" value="GHMP_kinase_C_sf"/>
</dbReference>
<dbReference type="InterPro" id="IPR020568">
    <property type="entry name" value="Ribosomal_Su5_D2-typ_SF"/>
</dbReference>